<dbReference type="RefSeq" id="WP_064539261.1">
    <property type="nucleotide sequence ID" value="NZ_LWSU01000126.1"/>
</dbReference>
<dbReference type="EMBL" id="LWSU01000126">
    <property type="protein sequence ID" value="OAX55871.1"/>
    <property type="molecule type" value="Genomic_DNA"/>
</dbReference>
<protein>
    <submittedName>
        <fullName evidence="1">Uncharacterized protein</fullName>
    </submittedName>
</protein>
<dbReference type="Proteomes" id="UP000093858">
    <property type="component" value="Unassembled WGS sequence"/>
</dbReference>
<reference evidence="1 2" key="1">
    <citation type="submission" date="2016-04" db="EMBL/GenBank/DDBJ databases">
        <title>Xanthomonas translucens phylogeny.</title>
        <authorList>
            <person name="Langlois P."/>
        </authorList>
    </citation>
    <scope>NUCLEOTIDE SEQUENCE [LARGE SCALE GENOMIC DNA]</scope>
    <source>
        <strain evidence="1 2">B99</strain>
    </source>
</reference>
<evidence type="ECO:0000313" key="1">
    <source>
        <dbReference type="EMBL" id="OAX55871.1"/>
    </source>
</evidence>
<sequence length="169" mass="19022">MIRLDEQLKTSAAASYRFEEWPASDDPPHAYFVPQTKHIGRFIFEQREALPGTRDVIDYYSDTARAHLLQVTHYYRTTPEAARQLLLTLLSQLTVVSLPACANSALQVGDLRFCDDDARPTMLLFTRSNSLMRVRLISADAIAAADDPVVELSLALDQALLAHRRQALH</sequence>
<organism evidence="1 2">
    <name type="scientific">Xanthomonas graminis pv. poae</name>
    <dbReference type="NCBI Taxonomy" id="227946"/>
    <lineage>
        <taxon>Bacteria</taxon>
        <taxon>Pseudomonadati</taxon>
        <taxon>Pseudomonadota</taxon>
        <taxon>Gammaproteobacteria</taxon>
        <taxon>Lysobacterales</taxon>
        <taxon>Lysobacteraceae</taxon>
        <taxon>Xanthomonas</taxon>
        <taxon>Xanthomonas translucens group</taxon>
        <taxon>Xanthomonas graminis</taxon>
    </lineage>
</organism>
<proteinExistence type="predicted"/>
<dbReference type="AlphaFoldDB" id="A0A199P4F0"/>
<evidence type="ECO:0000313" key="2">
    <source>
        <dbReference type="Proteomes" id="UP000093858"/>
    </source>
</evidence>
<accession>A0A199P4F0</accession>
<gene>
    <name evidence="1" type="ORF">A6R73_15495</name>
</gene>
<comment type="caution">
    <text evidence="1">The sequence shown here is derived from an EMBL/GenBank/DDBJ whole genome shotgun (WGS) entry which is preliminary data.</text>
</comment>
<name>A0A199P4F0_9XANT</name>